<dbReference type="EMBL" id="JAPDGR010001735">
    <property type="protein sequence ID" value="KAJ2980041.1"/>
    <property type="molecule type" value="Genomic_DNA"/>
</dbReference>
<organism evidence="1 2">
    <name type="scientific">Xylaria curta</name>
    <dbReference type="NCBI Taxonomy" id="42375"/>
    <lineage>
        <taxon>Eukaryota</taxon>
        <taxon>Fungi</taxon>
        <taxon>Dikarya</taxon>
        <taxon>Ascomycota</taxon>
        <taxon>Pezizomycotina</taxon>
        <taxon>Sordariomycetes</taxon>
        <taxon>Xylariomycetidae</taxon>
        <taxon>Xylariales</taxon>
        <taxon>Xylariaceae</taxon>
        <taxon>Xylaria</taxon>
    </lineage>
</organism>
<evidence type="ECO:0000313" key="2">
    <source>
        <dbReference type="Proteomes" id="UP001143856"/>
    </source>
</evidence>
<proteinExistence type="predicted"/>
<keyword evidence="2" id="KW-1185">Reference proteome</keyword>
<reference evidence="1" key="1">
    <citation type="submission" date="2022-10" db="EMBL/GenBank/DDBJ databases">
        <title>Genome Sequence of Xylaria curta.</title>
        <authorList>
            <person name="Buettner E."/>
        </authorList>
    </citation>
    <scope>NUCLEOTIDE SEQUENCE</scope>
    <source>
        <strain evidence="1">Babe10</strain>
    </source>
</reference>
<accession>A0ACC1NME6</accession>
<comment type="caution">
    <text evidence="1">The sequence shown here is derived from an EMBL/GenBank/DDBJ whole genome shotgun (WGS) entry which is preliminary data.</text>
</comment>
<protein>
    <submittedName>
        <fullName evidence="1">Uncharacterized protein</fullName>
    </submittedName>
</protein>
<dbReference type="Proteomes" id="UP001143856">
    <property type="component" value="Unassembled WGS sequence"/>
</dbReference>
<evidence type="ECO:0000313" key="1">
    <source>
        <dbReference type="EMBL" id="KAJ2980041.1"/>
    </source>
</evidence>
<name>A0ACC1NME6_9PEZI</name>
<sequence length="242" mass="28044">MSQSPLAASSATGSVTVPLRFVTNDEYVDSQNKQNYILRRELNLMREAQERTDDKLDSIGDRLDKTSESIDRKFESIDRRFENIDKRFESIDRKFDEFTARQDQFEAVFRNSRLSNPILPVRPVVTFDPVNGRRTPDSLHFPRNAGELYALREMDSSRKRQQLIYLANFYELVPSNDDYVVRNPLDTVARLEMVLGLEEDRFVRFLDLSPPSSQVSLHQVSTHSPTRFGGQYLGRRESSSAR</sequence>
<gene>
    <name evidence="1" type="ORF">NUW58_g7049</name>
</gene>